<evidence type="ECO:0000313" key="4">
    <source>
        <dbReference type="EMBL" id="CCJ55990.1"/>
    </source>
</evidence>
<dbReference type="InterPro" id="IPR018060">
    <property type="entry name" value="HTH_AraC"/>
</dbReference>
<dbReference type="KEGG" id="bbh:BN112_4076"/>
<dbReference type="Gene3D" id="3.40.50.880">
    <property type="match status" value="1"/>
</dbReference>
<dbReference type="InterPro" id="IPR052158">
    <property type="entry name" value="INH-QAR"/>
</dbReference>
<name>A0A0C6PCV4_BORBO</name>
<evidence type="ECO:0000256" key="1">
    <source>
        <dbReference type="ARBA" id="ARBA00023015"/>
    </source>
</evidence>
<dbReference type="SMART" id="SM00342">
    <property type="entry name" value="HTH_ARAC"/>
    <property type="match status" value="1"/>
</dbReference>
<dbReference type="Pfam" id="PF12833">
    <property type="entry name" value="HTH_18"/>
    <property type="match status" value="1"/>
</dbReference>
<dbReference type="PROSITE" id="PS01124">
    <property type="entry name" value="HTH_ARAC_FAMILY_2"/>
    <property type="match status" value="1"/>
</dbReference>
<dbReference type="OrthoDB" id="8543772at2"/>
<evidence type="ECO:0000259" key="3">
    <source>
        <dbReference type="PROSITE" id="PS01124"/>
    </source>
</evidence>
<dbReference type="GeneID" id="56477154"/>
<accession>A0A0C6PCV4</accession>
<dbReference type="Pfam" id="PF01965">
    <property type="entry name" value="DJ-1_PfpI"/>
    <property type="match status" value="1"/>
</dbReference>
<dbReference type="PANTHER" id="PTHR43130:SF3">
    <property type="entry name" value="HTH-TYPE TRANSCRIPTIONAL REGULATOR RV1931C"/>
    <property type="match status" value="1"/>
</dbReference>
<protein>
    <submittedName>
        <fullName evidence="4">Putative AraC-family transcriptional regulator</fullName>
    </submittedName>
</protein>
<evidence type="ECO:0000256" key="2">
    <source>
        <dbReference type="ARBA" id="ARBA00023163"/>
    </source>
</evidence>
<dbReference type="InterPro" id="IPR009057">
    <property type="entry name" value="Homeodomain-like_sf"/>
</dbReference>
<keyword evidence="1" id="KW-0805">Transcription regulation</keyword>
<gene>
    <name evidence="4" type="ORF">BN112_4076</name>
</gene>
<dbReference type="PANTHER" id="PTHR43130">
    <property type="entry name" value="ARAC-FAMILY TRANSCRIPTIONAL REGULATOR"/>
    <property type="match status" value="1"/>
</dbReference>
<dbReference type="GO" id="GO:0003700">
    <property type="term" value="F:DNA-binding transcription factor activity"/>
    <property type="evidence" value="ECO:0007669"/>
    <property type="project" value="InterPro"/>
</dbReference>
<dbReference type="InterPro" id="IPR002818">
    <property type="entry name" value="DJ-1/PfpI"/>
</dbReference>
<evidence type="ECO:0000313" key="5">
    <source>
        <dbReference type="Proteomes" id="UP000007564"/>
    </source>
</evidence>
<dbReference type="HOGENOM" id="CLU_000445_59_0_4"/>
<dbReference type="SUPFAM" id="SSF46689">
    <property type="entry name" value="Homeodomain-like"/>
    <property type="match status" value="2"/>
</dbReference>
<dbReference type="CDD" id="cd03137">
    <property type="entry name" value="GATase1_AraC_1"/>
    <property type="match status" value="1"/>
</dbReference>
<dbReference type="Proteomes" id="UP000007564">
    <property type="component" value="Chromosome"/>
</dbReference>
<reference evidence="4 5" key="1">
    <citation type="journal article" date="2012" name="BMC Genomics">
        <title>Comparative genomics of the classical Bordetella subspecies: the evolution and exchange of virulence-associated diversity amongst closely related pathogens.</title>
        <authorList>
            <person name="Park J."/>
            <person name="Zhang Y."/>
            <person name="Buboltz A.M."/>
            <person name="Zhang X."/>
            <person name="Schuster S.C."/>
            <person name="Ahuja U."/>
            <person name="Liu M."/>
            <person name="Miller J.F."/>
            <person name="Sebaihia M."/>
            <person name="Bentley S.D."/>
            <person name="Parkhill J."/>
            <person name="Harvill E.T."/>
        </authorList>
    </citation>
    <scope>NUCLEOTIDE SEQUENCE [LARGE SCALE GENOMIC DNA]</scope>
    <source>
        <strain evidence="4 5">253</strain>
    </source>
</reference>
<dbReference type="InterPro" id="IPR029062">
    <property type="entry name" value="Class_I_gatase-like"/>
</dbReference>
<dbReference type="GO" id="GO:0043565">
    <property type="term" value="F:sequence-specific DNA binding"/>
    <property type="evidence" value="ECO:0007669"/>
    <property type="project" value="InterPro"/>
</dbReference>
<dbReference type="SUPFAM" id="SSF52317">
    <property type="entry name" value="Class I glutamine amidotransferase-like"/>
    <property type="match status" value="1"/>
</dbReference>
<keyword evidence="2" id="KW-0804">Transcription</keyword>
<feature type="domain" description="HTH araC/xylS-type" evidence="3">
    <location>
        <begin position="219"/>
        <end position="317"/>
    </location>
</feature>
<dbReference type="RefSeq" id="WP_003814870.1">
    <property type="nucleotide sequence ID" value="NC_019382.1"/>
</dbReference>
<dbReference type="EMBL" id="HE965806">
    <property type="protein sequence ID" value="CCJ55990.1"/>
    <property type="molecule type" value="Genomic_DNA"/>
</dbReference>
<dbReference type="Gene3D" id="1.10.10.60">
    <property type="entry name" value="Homeodomain-like"/>
    <property type="match status" value="1"/>
</dbReference>
<sequence length="318" mass="34452">MVPVYFVVPAGLVLLDLAGPAEAFRIANKLRPGSFALHYCGPEPEVECGLAGLHLSRLAPLPASLPAQALVVVPGVVDAAFQLDRPPLRAVVDWLARCRAQGRFDLMSVCSGALLAAAAGLLAHRECTSHHHCLSGLARLEPTARIHDNRIFVEDDGIWTSAGVTAGIDLALYLVSRACGPRVASAVARDLVVYLRRAGTDPAISPWLDGRNHMHPGVHRVQDAIVHNPAAAWTPQTLAAQAHTSARHLSRLFAEHAGCTPMDYLYRVRLALARELIRETRLDLEHVAERAGFGSAHHMRRVWRRHESGSPSAARHPA</sequence>
<proteinExistence type="predicted"/>
<organism evidence="4 5">
    <name type="scientific">Bordetella bronchiseptica 253</name>
    <dbReference type="NCBI Taxonomy" id="568707"/>
    <lineage>
        <taxon>Bacteria</taxon>
        <taxon>Pseudomonadati</taxon>
        <taxon>Pseudomonadota</taxon>
        <taxon>Betaproteobacteria</taxon>
        <taxon>Burkholderiales</taxon>
        <taxon>Alcaligenaceae</taxon>
        <taxon>Bordetella</taxon>
    </lineage>
</organism>
<dbReference type="AlphaFoldDB" id="A0A0C6PCV4"/>